<evidence type="ECO:0008006" key="5">
    <source>
        <dbReference type="Google" id="ProtNLM"/>
    </source>
</evidence>
<dbReference type="EMBL" id="FOHZ01000003">
    <property type="protein sequence ID" value="SES97929.1"/>
    <property type="molecule type" value="Genomic_DNA"/>
</dbReference>
<feature type="chain" id="PRO_5011755423" description="Repeat domain-containing protein" evidence="2">
    <location>
        <begin position="22"/>
        <end position="190"/>
    </location>
</feature>
<evidence type="ECO:0000256" key="2">
    <source>
        <dbReference type="SAM" id="SignalP"/>
    </source>
</evidence>
<dbReference type="Proteomes" id="UP000198762">
    <property type="component" value="Unassembled WGS sequence"/>
</dbReference>
<gene>
    <name evidence="3" type="ORF">SAMN04487962_103109</name>
</gene>
<sequence>MKFRASICVLFSLAVAGLAGAEQSVPQTFPSSFYVEGLDIEVSQVEVGFEGPYPVNGVAIKVNRGEDVILEDTHEISGELRGAWVTDLDRDRNPEIIVWSRGHGSGGYGEYKLLEVEGNEVRPADFPQLSDSQREGYSGHDQITTSPSNIIRKFQAYLPSDPNCCPSGSVTEITYGYRDGEVIIERTRKL</sequence>
<evidence type="ECO:0000313" key="4">
    <source>
        <dbReference type="Proteomes" id="UP000198762"/>
    </source>
</evidence>
<dbReference type="OrthoDB" id="964913at2"/>
<evidence type="ECO:0000256" key="1">
    <source>
        <dbReference type="SAM" id="MobiDB-lite"/>
    </source>
</evidence>
<name>A0A1I0AVD3_9GAMM</name>
<reference evidence="4" key="1">
    <citation type="submission" date="2016-10" db="EMBL/GenBank/DDBJ databases">
        <authorList>
            <person name="Varghese N."/>
            <person name="Submissions S."/>
        </authorList>
    </citation>
    <scope>NUCLEOTIDE SEQUENCE [LARGE SCALE GENOMIC DNA]</scope>
    <source>
        <strain evidence="4">CGMCC 1.6489</strain>
    </source>
</reference>
<feature type="signal peptide" evidence="2">
    <location>
        <begin position="1"/>
        <end position="21"/>
    </location>
</feature>
<keyword evidence="4" id="KW-1185">Reference proteome</keyword>
<dbReference type="InterPro" id="IPR038643">
    <property type="entry name" value="PliI_sf"/>
</dbReference>
<protein>
    <recommendedName>
        <fullName evidence="5">Repeat domain-containing protein</fullName>
    </recommendedName>
</protein>
<dbReference type="RefSeq" id="WP_091849089.1">
    <property type="nucleotide sequence ID" value="NZ_FOHZ01000003.1"/>
</dbReference>
<dbReference type="Gene3D" id="2.40.128.460">
    <property type="entry name" value="Periplasmic lysozyme inhibitor of I-type lysozyme"/>
    <property type="match status" value="1"/>
</dbReference>
<dbReference type="AlphaFoldDB" id="A0A1I0AVD3"/>
<feature type="region of interest" description="Disordered" evidence="1">
    <location>
        <begin position="124"/>
        <end position="145"/>
    </location>
</feature>
<accession>A0A1I0AVD3</accession>
<proteinExistence type="predicted"/>
<organism evidence="3 4">
    <name type="scientific">Marinobacter segnicrescens</name>
    <dbReference type="NCBI Taxonomy" id="430453"/>
    <lineage>
        <taxon>Bacteria</taxon>
        <taxon>Pseudomonadati</taxon>
        <taxon>Pseudomonadota</taxon>
        <taxon>Gammaproteobacteria</taxon>
        <taxon>Pseudomonadales</taxon>
        <taxon>Marinobacteraceae</taxon>
        <taxon>Marinobacter</taxon>
    </lineage>
</organism>
<keyword evidence="2" id="KW-0732">Signal</keyword>
<evidence type="ECO:0000313" key="3">
    <source>
        <dbReference type="EMBL" id="SES97929.1"/>
    </source>
</evidence>